<feature type="domain" description="Ig-like" evidence="33">
    <location>
        <begin position="4165"/>
        <end position="4247"/>
    </location>
</feature>
<dbReference type="SUPFAM" id="SSF48726">
    <property type="entry name" value="Immunoglobulin"/>
    <property type="match status" value="20"/>
</dbReference>
<dbReference type="InterPro" id="IPR036179">
    <property type="entry name" value="Ig-like_dom_sf"/>
</dbReference>
<dbReference type="Pfam" id="PF00041">
    <property type="entry name" value="fn3"/>
    <property type="match status" value="2"/>
</dbReference>
<keyword evidence="11" id="KW-0723">Serine/threonine-protein kinase</keyword>
<dbReference type="PANTHER" id="PTHR47633:SF7">
    <property type="entry name" value="TITIN HOMOLOG"/>
    <property type="match status" value="1"/>
</dbReference>
<evidence type="ECO:0000256" key="25">
    <source>
        <dbReference type="ARBA" id="ARBA00023157"/>
    </source>
</evidence>
<keyword evidence="22" id="KW-0112">Calmodulin-binding</keyword>
<evidence type="ECO:0000256" key="18">
    <source>
        <dbReference type="ARBA" id="ARBA00022777"/>
    </source>
</evidence>
<dbReference type="EMBL" id="CADEPI010000268">
    <property type="protein sequence ID" value="CAB3382375.1"/>
    <property type="molecule type" value="Genomic_DNA"/>
</dbReference>
<dbReference type="EC" id="2.7.11.18" evidence="6"/>
<feature type="domain" description="Ig-like" evidence="33">
    <location>
        <begin position="3489"/>
        <end position="3579"/>
    </location>
</feature>
<evidence type="ECO:0000256" key="21">
    <source>
        <dbReference type="ARBA" id="ARBA00022842"/>
    </source>
</evidence>
<evidence type="ECO:0000259" key="34">
    <source>
        <dbReference type="PROSITE" id="PS50853"/>
    </source>
</evidence>
<keyword evidence="9" id="KW-1003">Cell membrane</keyword>
<keyword evidence="13" id="KW-0808">Transferase</keyword>
<feature type="domain" description="Ig-like" evidence="33">
    <location>
        <begin position="628"/>
        <end position="706"/>
    </location>
</feature>
<evidence type="ECO:0000256" key="17">
    <source>
        <dbReference type="ARBA" id="ARBA00022741"/>
    </source>
</evidence>
<dbReference type="CDD" id="cd00063">
    <property type="entry name" value="FN3"/>
    <property type="match status" value="2"/>
</dbReference>
<evidence type="ECO:0000256" key="1">
    <source>
        <dbReference type="ARBA" id="ARBA00001913"/>
    </source>
</evidence>
<keyword evidence="20 30" id="KW-0067">ATP-binding</keyword>
<feature type="region of interest" description="Disordered" evidence="31">
    <location>
        <begin position="2182"/>
        <end position="3487"/>
    </location>
</feature>
<comment type="cofactor">
    <cofactor evidence="1">
        <name>Ca(2+)</name>
        <dbReference type="ChEBI" id="CHEBI:29108"/>
    </cofactor>
</comment>
<feature type="compositionally biased region" description="Basic and acidic residues" evidence="31">
    <location>
        <begin position="2254"/>
        <end position="3321"/>
    </location>
</feature>
<keyword evidence="28" id="KW-0393">Immunoglobulin domain</keyword>
<feature type="compositionally biased region" description="Basic and acidic residues" evidence="31">
    <location>
        <begin position="5000"/>
        <end position="5015"/>
    </location>
</feature>
<dbReference type="GO" id="GO:0009653">
    <property type="term" value="P:anatomical structure morphogenesis"/>
    <property type="evidence" value="ECO:0007669"/>
    <property type="project" value="UniProtKB-ARBA"/>
</dbReference>
<feature type="domain" description="Ig-like" evidence="33">
    <location>
        <begin position="4044"/>
        <end position="4130"/>
    </location>
</feature>
<dbReference type="FunFam" id="2.60.40.10:FF:001166">
    <property type="entry name" value="Uncharacterized protein, isoform D"/>
    <property type="match status" value="1"/>
</dbReference>
<evidence type="ECO:0000256" key="15">
    <source>
        <dbReference type="ARBA" id="ARBA00022729"/>
    </source>
</evidence>
<dbReference type="Pfam" id="PF07679">
    <property type="entry name" value="I-set"/>
    <property type="match status" value="20"/>
</dbReference>
<evidence type="ECO:0000256" key="7">
    <source>
        <dbReference type="ARBA" id="ARBA00021842"/>
    </source>
</evidence>
<dbReference type="InterPro" id="IPR013106">
    <property type="entry name" value="Ig_V-set"/>
</dbReference>
<dbReference type="Pfam" id="PF00069">
    <property type="entry name" value="Pkinase"/>
    <property type="match status" value="1"/>
</dbReference>
<dbReference type="CDD" id="cd00096">
    <property type="entry name" value="Ig"/>
    <property type="match status" value="5"/>
</dbReference>
<keyword evidence="21" id="KW-0460">Magnesium</keyword>
<comment type="cofactor">
    <cofactor evidence="2">
        <name>Mg(2+)</name>
        <dbReference type="ChEBI" id="CHEBI:18420"/>
    </cofactor>
</comment>
<feature type="domain" description="Ig-like" evidence="33">
    <location>
        <begin position="4264"/>
        <end position="4353"/>
    </location>
</feature>
<evidence type="ECO:0000256" key="8">
    <source>
        <dbReference type="ARBA" id="ARBA00022433"/>
    </source>
</evidence>
<evidence type="ECO:0000256" key="22">
    <source>
        <dbReference type="ARBA" id="ARBA00022860"/>
    </source>
</evidence>
<dbReference type="GO" id="GO:0045989">
    <property type="term" value="P:positive regulation of striated muscle contraction"/>
    <property type="evidence" value="ECO:0007669"/>
    <property type="project" value="UniProtKB-ARBA"/>
</dbReference>
<dbReference type="GO" id="GO:0060298">
    <property type="term" value="P:positive regulation of sarcomere organization"/>
    <property type="evidence" value="ECO:0007669"/>
    <property type="project" value="UniProtKB-ARBA"/>
</dbReference>
<keyword evidence="17 30" id="KW-0547">Nucleotide-binding</keyword>
<dbReference type="FunFam" id="2.60.40.10:FF:001307">
    <property type="entry name" value="Stretchin-Mlck, isoform V"/>
    <property type="match status" value="2"/>
</dbReference>
<feature type="region of interest" description="Disordered" evidence="31">
    <location>
        <begin position="870"/>
        <end position="894"/>
    </location>
</feature>
<keyword evidence="8" id="KW-0787">Thick filament</keyword>
<dbReference type="GO" id="GO:0040017">
    <property type="term" value="P:positive regulation of locomotion"/>
    <property type="evidence" value="ECO:0007669"/>
    <property type="project" value="UniProtKB-ARBA"/>
</dbReference>
<keyword evidence="14" id="KW-0479">Metal-binding</keyword>
<keyword evidence="23" id="KW-0130">Cell adhesion</keyword>
<comment type="caution">
    <text evidence="35">The sequence shown here is derived from an EMBL/GenBank/DDBJ whole genome shotgun (WGS) entry which is preliminary data.</text>
</comment>
<feature type="domain" description="Protein kinase" evidence="32">
    <location>
        <begin position="5245"/>
        <end position="5500"/>
    </location>
</feature>
<dbReference type="FunFam" id="2.60.40.10:FF:000425">
    <property type="entry name" value="Myosin light chain kinase"/>
    <property type="match status" value="1"/>
</dbReference>
<feature type="compositionally biased region" description="Low complexity" evidence="31">
    <location>
        <begin position="4605"/>
        <end position="4627"/>
    </location>
</feature>
<dbReference type="FunFam" id="2.60.40.10:FF:000107">
    <property type="entry name" value="Myosin, light chain kinase a"/>
    <property type="match status" value="1"/>
</dbReference>
<dbReference type="OrthoDB" id="6070751at2759"/>
<keyword evidence="10" id="KW-0963">Cytoplasm</keyword>
<feature type="domain" description="Ig-like" evidence="33">
    <location>
        <begin position="5015"/>
        <end position="5107"/>
    </location>
</feature>
<feature type="region of interest" description="Disordered" evidence="31">
    <location>
        <begin position="2078"/>
        <end position="2115"/>
    </location>
</feature>
<gene>
    <name evidence="35" type="ORF">CLODIP_2_CD15666</name>
</gene>
<keyword evidence="18" id="KW-0418">Kinase</keyword>
<dbReference type="GO" id="GO:0005886">
    <property type="term" value="C:plasma membrane"/>
    <property type="evidence" value="ECO:0007669"/>
    <property type="project" value="UniProtKB-SubCell"/>
</dbReference>
<dbReference type="GO" id="GO:0005516">
    <property type="term" value="F:calmodulin binding"/>
    <property type="evidence" value="ECO:0007669"/>
    <property type="project" value="UniProtKB-KW"/>
</dbReference>
<keyword evidence="24" id="KW-0472">Membrane</keyword>
<dbReference type="Proteomes" id="UP000494165">
    <property type="component" value="Unassembled WGS sequence"/>
</dbReference>
<dbReference type="CDD" id="cd14103">
    <property type="entry name" value="STKc_MLCK"/>
    <property type="match status" value="1"/>
</dbReference>
<feature type="domain" description="Ig-like" evidence="33">
    <location>
        <begin position="3715"/>
        <end position="3805"/>
    </location>
</feature>
<dbReference type="InterPro" id="IPR017441">
    <property type="entry name" value="Protein_kinase_ATP_BS"/>
</dbReference>
<name>A0A8S1DII6_9INSE</name>
<evidence type="ECO:0000256" key="2">
    <source>
        <dbReference type="ARBA" id="ARBA00001946"/>
    </source>
</evidence>
<dbReference type="InterPro" id="IPR008271">
    <property type="entry name" value="Ser/Thr_kinase_AS"/>
</dbReference>
<keyword evidence="12" id="KW-0597">Phosphoprotein</keyword>
<feature type="region of interest" description="Disordered" evidence="31">
    <location>
        <begin position="5602"/>
        <end position="5646"/>
    </location>
</feature>
<dbReference type="InterPro" id="IPR013098">
    <property type="entry name" value="Ig_I-set"/>
</dbReference>
<feature type="compositionally biased region" description="Low complexity" evidence="31">
    <location>
        <begin position="997"/>
        <end position="1007"/>
    </location>
</feature>
<dbReference type="FunFam" id="2.60.40.10:FF:000080">
    <property type="entry name" value="Myosin light chain kinase, smooth muscle"/>
    <property type="match status" value="1"/>
</dbReference>
<evidence type="ECO:0000313" key="36">
    <source>
        <dbReference type="Proteomes" id="UP000494165"/>
    </source>
</evidence>
<dbReference type="InterPro" id="IPR003599">
    <property type="entry name" value="Ig_sub"/>
</dbReference>
<protein>
    <recommendedName>
        <fullName evidence="7">Myosin light chain kinase, smooth muscle</fullName>
        <ecNumber evidence="6">2.7.11.18</ecNumber>
    </recommendedName>
    <alternativeName>
        <fullName evidence="29">Telokin</fullName>
    </alternativeName>
</protein>
<evidence type="ECO:0000256" key="5">
    <source>
        <dbReference type="ARBA" id="ARBA00006692"/>
    </source>
</evidence>
<evidence type="ECO:0000256" key="12">
    <source>
        <dbReference type="ARBA" id="ARBA00022553"/>
    </source>
</evidence>
<dbReference type="PROSITE" id="PS50835">
    <property type="entry name" value="IG_LIKE"/>
    <property type="match status" value="19"/>
</dbReference>
<dbReference type="FunFam" id="2.60.40.10:FF:001053">
    <property type="entry name" value="Uncharacterized protein, isoform D"/>
    <property type="match status" value="1"/>
</dbReference>
<evidence type="ECO:0000256" key="20">
    <source>
        <dbReference type="ARBA" id="ARBA00022840"/>
    </source>
</evidence>
<accession>A0A8S1DII6</accession>
<dbReference type="GO" id="GO:0032982">
    <property type="term" value="C:myosin filament"/>
    <property type="evidence" value="ECO:0007669"/>
    <property type="project" value="UniProtKB-KW"/>
</dbReference>
<feature type="compositionally biased region" description="Basic and acidic residues" evidence="31">
    <location>
        <begin position="3369"/>
        <end position="3382"/>
    </location>
</feature>
<feature type="compositionally biased region" description="Basic and acidic residues" evidence="31">
    <location>
        <begin position="2232"/>
        <end position="2246"/>
    </location>
</feature>
<feature type="compositionally biased region" description="Basic and acidic residues" evidence="31">
    <location>
        <begin position="1050"/>
        <end position="1060"/>
    </location>
</feature>
<feature type="compositionally biased region" description="Polar residues" evidence="31">
    <location>
        <begin position="923"/>
        <end position="954"/>
    </location>
</feature>
<keyword evidence="26" id="KW-0514">Muscle protein</keyword>
<feature type="compositionally biased region" description="Basic residues" evidence="31">
    <location>
        <begin position="1031"/>
        <end position="1040"/>
    </location>
</feature>
<keyword evidence="19" id="KW-0106">Calcium</keyword>
<evidence type="ECO:0000256" key="16">
    <source>
        <dbReference type="ARBA" id="ARBA00022737"/>
    </source>
</evidence>
<dbReference type="FunFam" id="2.60.40.10:FF:000022">
    <property type="entry name" value="Cardiac titin"/>
    <property type="match status" value="1"/>
</dbReference>
<dbReference type="FunFam" id="2.60.40.10:FF:000328">
    <property type="entry name" value="CLUMA_CG000981, isoform A"/>
    <property type="match status" value="1"/>
</dbReference>
<dbReference type="InterPro" id="IPR003598">
    <property type="entry name" value="Ig_sub2"/>
</dbReference>
<feature type="domain" description="Ig-like" evidence="33">
    <location>
        <begin position="4493"/>
        <end position="4576"/>
    </location>
</feature>
<evidence type="ECO:0000256" key="3">
    <source>
        <dbReference type="ARBA" id="ARBA00004236"/>
    </source>
</evidence>
<evidence type="ECO:0000256" key="14">
    <source>
        <dbReference type="ARBA" id="ARBA00022723"/>
    </source>
</evidence>
<feature type="domain" description="Ig-like" evidence="33">
    <location>
        <begin position="3591"/>
        <end position="3683"/>
    </location>
</feature>
<feature type="compositionally biased region" description="Basic and acidic residues" evidence="31">
    <location>
        <begin position="5637"/>
        <end position="5646"/>
    </location>
</feature>
<keyword evidence="15" id="KW-0732">Signal</keyword>
<feature type="domain" description="Ig-like" evidence="33">
    <location>
        <begin position="4867"/>
        <end position="4958"/>
    </location>
</feature>
<dbReference type="SMART" id="SM00220">
    <property type="entry name" value="S_TKc"/>
    <property type="match status" value="1"/>
</dbReference>
<feature type="domain" description="Ig-like" evidence="33">
    <location>
        <begin position="4657"/>
        <end position="4745"/>
    </location>
</feature>
<keyword evidence="27" id="KW-0325">Glycoprotein</keyword>
<dbReference type="PROSITE" id="PS50853">
    <property type="entry name" value="FN3"/>
    <property type="match status" value="2"/>
</dbReference>
<dbReference type="InterPro" id="IPR000719">
    <property type="entry name" value="Prot_kinase_dom"/>
</dbReference>
<dbReference type="InterPro" id="IPR003961">
    <property type="entry name" value="FN3_dom"/>
</dbReference>
<evidence type="ECO:0000256" key="19">
    <source>
        <dbReference type="ARBA" id="ARBA00022837"/>
    </source>
</evidence>
<dbReference type="FunFam" id="1.10.510.10:FF:000175">
    <property type="entry name" value="Myosin light chain kinase, smooth muscle"/>
    <property type="match status" value="1"/>
</dbReference>
<comment type="similarity">
    <text evidence="5">Belongs to the protein kinase superfamily. CAMK Ser/Thr protein kinase family.</text>
</comment>
<feature type="domain" description="Ig-like" evidence="33">
    <location>
        <begin position="3814"/>
        <end position="3886"/>
    </location>
</feature>
<dbReference type="SUPFAM" id="SSF49265">
    <property type="entry name" value="Fibronectin type III"/>
    <property type="match status" value="2"/>
</dbReference>
<dbReference type="PANTHER" id="PTHR47633">
    <property type="entry name" value="IMMUNOGLOBULIN"/>
    <property type="match status" value="1"/>
</dbReference>
<dbReference type="Gene3D" id="3.30.200.20">
    <property type="entry name" value="Phosphorylase Kinase, domain 1"/>
    <property type="match status" value="1"/>
</dbReference>
<dbReference type="GO" id="GO:0046872">
    <property type="term" value="F:metal ion binding"/>
    <property type="evidence" value="ECO:0007669"/>
    <property type="project" value="UniProtKB-KW"/>
</dbReference>
<dbReference type="Gene3D" id="1.10.510.10">
    <property type="entry name" value="Transferase(Phosphotransferase) domain 1"/>
    <property type="match status" value="1"/>
</dbReference>
<dbReference type="GO" id="GO:0030016">
    <property type="term" value="C:myofibril"/>
    <property type="evidence" value="ECO:0007669"/>
    <property type="project" value="UniProtKB-SubCell"/>
</dbReference>
<feature type="compositionally biased region" description="Basic and acidic residues" evidence="31">
    <location>
        <begin position="2100"/>
        <end position="2109"/>
    </location>
</feature>
<feature type="domain" description="Ig-like" evidence="33">
    <location>
        <begin position="4767"/>
        <end position="4850"/>
    </location>
</feature>
<dbReference type="PROSITE" id="PS50011">
    <property type="entry name" value="PROTEIN_KINASE_DOM"/>
    <property type="match status" value="1"/>
</dbReference>
<feature type="region of interest" description="Disordered" evidence="31">
    <location>
        <begin position="5547"/>
        <end position="5579"/>
    </location>
</feature>
<evidence type="ECO:0000256" key="24">
    <source>
        <dbReference type="ARBA" id="ARBA00023136"/>
    </source>
</evidence>
<feature type="region of interest" description="Disordered" evidence="31">
    <location>
        <begin position="4593"/>
        <end position="4649"/>
    </location>
</feature>
<evidence type="ECO:0000256" key="29">
    <source>
        <dbReference type="ARBA" id="ARBA00030959"/>
    </source>
</evidence>
<evidence type="ECO:0000256" key="31">
    <source>
        <dbReference type="SAM" id="MobiDB-lite"/>
    </source>
</evidence>
<dbReference type="InterPro" id="IPR036116">
    <property type="entry name" value="FN3_sf"/>
</dbReference>
<feature type="domain" description="Ig-like" evidence="33">
    <location>
        <begin position="227"/>
        <end position="305"/>
    </location>
</feature>
<keyword evidence="16" id="KW-0677">Repeat</keyword>
<evidence type="ECO:0000256" key="28">
    <source>
        <dbReference type="ARBA" id="ARBA00023319"/>
    </source>
</evidence>
<feature type="binding site" evidence="30">
    <location>
        <position position="5274"/>
    </location>
    <ligand>
        <name>ATP</name>
        <dbReference type="ChEBI" id="CHEBI:30616"/>
    </ligand>
</feature>
<evidence type="ECO:0000259" key="32">
    <source>
        <dbReference type="PROSITE" id="PS50011"/>
    </source>
</evidence>
<feature type="region of interest" description="Disordered" evidence="31">
    <location>
        <begin position="5000"/>
        <end position="5023"/>
    </location>
</feature>
<comment type="subcellular location">
    <subcellularLocation>
        <location evidence="3">Cell membrane</location>
    </subcellularLocation>
    <subcellularLocation>
        <location evidence="4">Cytoplasm</location>
        <location evidence="4">Myofibril</location>
    </subcellularLocation>
</comment>
<feature type="domain" description="Ig-like" evidence="33">
    <location>
        <begin position="4376"/>
        <end position="4469"/>
    </location>
</feature>
<dbReference type="PROSITE" id="PS00107">
    <property type="entry name" value="PROTEIN_KINASE_ATP"/>
    <property type="match status" value="1"/>
</dbReference>
<dbReference type="GO" id="GO:0005524">
    <property type="term" value="F:ATP binding"/>
    <property type="evidence" value="ECO:0007669"/>
    <property type="project" value="UniProtKB-UniRule"/>
</dbReference>
<keyword evidence="25" id="KW-1015">Disulfide bond</keyword>
<dbReference type="PROSITE" id="PS00108">
    <property type="entry name" value="PROTEIN_KINASE_ST"/>
    <property type="match status" value="1"/>
</dbReference>
<dbReference type="InterPro" id="IPR011009">
    <property type="entry name" value="Kinase-like_dom_sf"/>
</dbReference>
<feature type="domain" description="Ig-like" evidence="33">
    <location>
        <begin position="432"/>
        <end position="508"/>
    </location>
</feature>
<keyword evidence="36" id="KW-1185">Reference proteome</keyword>
<evidence type="ECO:0000256" key="23">
    <source>
        <dbReference type="ARBA" id="ARBA00022889"/>
    </source>
</evidence>
<dbReference type="GO" id="GO:0004687">
    <property type="term" value="F:myosin light chain kinase activity"/>
    <property type="evidence" value="ECO:0007669"/>
    <property type="project" value="UniProtKB-EC"/>
</dbReference>
<dbReference type="FunFam" id="2.60.40.10:FF:000612">
    <property type="entry name" value="palladin isoform X1"/>
    <property type="match status" value="1"/>
</dbReference>
<dbReference type="SMART" id="SM00060">
    <property type="entry name" value="FN3"/>
    <property type="match status" value="2"/>
</dbReference>
<feature type="region of interest" description="Disordered" evidence="31">
    <location>
        <begin position="110"/>
        <end position="129"/>
    </location>
</feature>
<evidence type="ECO:0000256" key="30">
    <source>
        <dbReference type="PROSITE-ProRule" id="PRU10141"/>
    </source>
</evidence>
<dbReference type="SUPFAM" id="SSF56112">
    <property type="entry name" value="Protein kinase-like (PK-like)"/>
    <property type="match status" value="1"/>
</dbReference>
<evidence type="ECO:0000259" key="33">
    <source>
        <dbReference type="PROSITE" id="PS50835"/>
    </source>
</evidence>
<evidence type="ECO:0000256" key="11">
    <source>
        <dbReference type="ARBA" id="ARBA00022527"/>
    </source>
</evidence>
<proteinExistence type="inferred from homology"/>
<evidence type="ECO:0000313" key="35">
    <source>
        <dbReference type="EMBL" id="CAB3382375.1"/>
    </source>
</evidence>
<evidence type="ECO:0000256" key="26">
    <source>
        <dbReference type="ARBA" id="ARBA00023179"/>
    </source>
</evidence>
<evidence type="ECO:0000256" key="10">
    <source>
        <dbReference type="ARBA" id="ARBA00022490"/>
    </source>
</evidence>
<evidence type="ECO:0000256" key="4">
    <source>
        <dbReference type="ARBA" id="ARBA00004657"/>
    </source>
</evidence>
<reference evidence="35 36" key="1">
    <citation type="submission" date="2020-04" db="EMBL/GenBank/DDBJ databases">
        <authorList>
            <person name="Alioto T."/>
            <person name="Alioto T."/>
            <person name="Gomez Garrido J."/>
        </authorList>
    </citation>
    <scope>NUCLEOTIDE SEQUENCE [LARGE SCALE GENOMIC DNA]</scope>
</reference>
<dbReference type="InterPro" id="IPR007110">
    <property type="entry name" value="Ig-like_dom"/>
</dbReference>
<dbReference type="SMART" id="SM00409">
    <property type="entry name" value="IG"/>
    <property type="match status" value="20"/>
</dbReference>
<organism evidence="35 36">
    <name type="scientific">Cloeon dipterum</name>
    <dbReference type="NCBI Taxonomy" id="197152"/>
    <lineage>
        <taxon>Eukaryota</taxon>
        <taxon>Metazoa</taxon>
        <taxon>Ecdysozoa</taxon>
        <taxon>Arthropoda</taxon>
        <taxon>Hexapoda</taxon>
        <taxon>Insecta</taxon>
        <taxon>Pterygota</taxon>
        <taxon>Palaeoptera</taxon>
        <taxon>Ephemeroptera</taxon>
        <taxon>Pisciforma</taxon>
        <taxon>Baetidae</taxon>
        <taxon>Cloeon</taxon>
    </lineage>
</organism>
<dbReference type="SMART" id="SM00408">
    <property type="entry name" value="IGc2"/>
    <property type="match status" value="16"/>
</dbReference>
<sequence>MTVLTESGGAASGAASGEEAPPQLLVEAAVCRVCEGDTATLAVRLSGGRPTELCWSRGSEDLASDDRYQLAENNNLVQLAVQRARTDDTGFYSLLAKNAAGQASATLELKVDSPTSAKRRRGDGDGPPPQFLRSLNDLAVKVGTRTRLLVEVRGASKVTWFHEEVDAGDGGGRYVPLIEGNFCCLDVSPVFSDDGGLWTCRAFAESGAYSECSAYVNVLIPKAYKPPEFLEELQALLTEQGTVSLECKVVGVPTPVLRWFKDGHEIKAGDVFALTASPDDPTSLGTYTCEATNCMGKNYSSSRVHVLGASKSSSASTESIYLGGTPPVFTEELRTEKTKLGDPVTLSCRVRVPPWPKEVVWYNSYGRVASSQVSNEKYRALEDGLGRFSLQVAASELADQGEWKCVVTSPDGSKAMSCATLTVIVPKNYRKPRFLDPLKAILTEEGLVSFECKVVGFPTPQLRWFKDGQELRPGDVYQLSGTNSLGSYSCIAVNCMGEASSGAELTVEDIQSQLSDDEKKQLLAANQPPRFIRGLKSCEARILEPYRLSIQVTVTPEPKVAWYRDDELVENGGRYKANKDNAATYSLSVDKLEIVDQAEWKCIATNDFGQSVTSCFLKLTIPRHFKKPRFLENLRAILSDEGAVNLECKVIGVPQPILKWYKDGVELKPGDIHRIISGQDGTCCLGTYTCEANNCMGTVSSSASLLGFDEKMKQEKAADASKQISQNVPQLATTGTPAASGHKITRDPSLSTIQEERTSQMIDHNANDRSAANTLADEDRGEVSFSFDGREVSVSLYETPDLTEEEALQIVEMYADELSEHVSEHNIVELPSLRFVKETSTSGKIVMEAVVIDVTDENFESALAAHAAVEDDKTEDDFDNLSITDEIPEGILPQDKFTTEFLDRAFTQPSEEPPKAPPRQRRSATSTPRPDSQNEQVKSSEDSFYSVAQKQPKSQSDDSAGKSESFATAKDSESSGRKKARAKKDEPAFQVAAIEVSKSAESSLAEDLSAKDGKPAKAKKSRSRSSSLDKTKKRRSKKSKSPGSIGSQSSDKDDEKKKQEMAKIDSTLNLLEKSKKLQEGLATIELQTALDFSAQKQMPAQFANTAQKLQCEIAAIERDIEKSGSPAPENLHKLAQTAHRFNTDLAEAPKPTGLLAKTFDVIVETTKEFCQDVAQAIQDVVIEPVLTVQGVEQTSTFEDLQRGLQEVARQLSPEAPESEHLLRKPPQLVKQLSGEKPLLVLAESTRNIKKAVMEKQSSLESEHSIDMEQDNRIEALSQCNKTFEHALELIEKHSNYELESSADKPAVVVAVAQCSRELHKAIQLIEEQAALEISVTNEASEMQTLLSSARELQEALLQVEMDMQIQHEIEYGDDRFESVMSEIKSMSVTDVNQTLAQHVVDADVHVPIFSSENVEVEHAKPVEPVQGTVLREDVKQSAAVVGQVETFDAGQSLSTSYRADETLAGQVDVSVHKAAATVGAQEALVAAQPAQESAVVAQARASETLESCLPTTLQEAETVFEERDRSISEIQATTATPLVETCLEAGVKESAVFLESGVTSLAPAKPARVARAEESLEPCLEAGVQQAATALEERDASISAAAVPERAEAVELMEACLQSVQQSHETTFEERRDVPIAPAPQRAAAVESMEACLQTVQQSHEIALEERDVSISSDRGVAAVTATQSIESCLQIGLQGTEVALEDRDVSIASDVSGQRAVQSIEPCLETGVEHGELVLEERDASIKSELAPVASKAKQSIEECLVTGTQSVATVLEEKDASIASNVPVQAEKASRAVEESFATGVQTVVHEEKEASLSTRSAATSLETLAKSVEEFHRGVATIQQQVIMEANMIAMTENTSMDQLQSLARSANIFHDHLLQVEEQIVMESQSSKPDEIISAALAEAKLAFASGIALIEQQIVMEGCDKTVSEENRLDTLAQSAREFQRGLLLIEKQVVMESHADLEERANRTSLATNLQEMQKGLAFIEQNLVLCDSQDPTTMTSEAFTTAAESYEMKELEYDVQVQEAHDEDSSLADVVSMDDRSKFSLAKEQLVKDDDSVASILQQQTENVFSALEEELSDTKMKQEAASPSPPQSPSSSRRELDKSTEELVPSESFKEYKEMLYRERMTEGSNVNLQRLLDMYPEDIALKIAREKEEADEAAKRARELALEKLIEKREQKEVEMMKARSNESLARSSEDVRGSRSSLRSPTEDNESQRSRSVRSSQTAAAERQKESHEDQSKNVDDVSNTKNVVDRKEESSSEKMIEKPCTDESRVSEDELARKTEPQTEDEKKAEQKTKEETKTKSRLEKETKLKAEKEAEDKAKEEAEKKVEEFKNLKEEAELKAKKEAEKQAKEEKERMEEEKKAKEVAELKARKESEKKVKEEKERLEQEKKEKKEAELKAEKKAKEERERLEKEKREKEEADNKAKKEAEKKAKEEAEKKAKEEKEQKAKLEKEQKEKEEAEQKAKKAAEKKAKEEAERKAKEEKELKAKEEKEKKAKEEAELKAKKEAEKKAKEEAEKKAKEEEKAKKEAEKKAKEEKARLEKEKKEREEAELKAKKEAEKKAKQEAELKAKQEKEKEEAEQKAKKEAEKRAKEEAALKAKEEKERKEKEEKERKEREEAEKKAKEKAEAEEQKRLEAERKAKIEEAEKAREAAEKLERERKEQEEKKRLEEIEKEKETELKKLEEQKRLREEAEKRAIEDNERKKAEKKAREEKIRKEKEEAERKAQEEKAQKEKEQAELKAKQEEAERAKQTALEEKEKKEKEEKERKEREEAERKAEEKKLEEAERKKKEKAETEKREREEKELKAKREKEEAEQKTKEEAERREKEAAELKAEKEKEEAEKKACEEKQKKEKEAAELKAAKDKEEAEKRAKKEKEEAEKKAKEEAERKAKEQKEKEQAEKKAQEAKAKKEKEEAERKEKEAAELKAKQEREKKEREEVERKAKEEADRKANEEAKKKAEAEKEAKLKKEKEEAEKEAKAEAEKKAKEEAEKKAIEEKEKKEAAEKQAKLKKEKEESEKKAKEEAEKKAKEETERIAVEEKEKKEAAEKEAKLKTEKEEAEKKAKVESEKKAKEEAEKKAIEEAEKQAKLEAEKKAKEEAEKQAKAEKERKEKEAAEQKAKEEAEKKAKEEAEKKAKEEAERKAKEEAEKLAKLEMEKKEAEKKAKEEQLKKEKEAAELKAKQEKEAAEEKARKEKEEAEQKAKQEAEAKAKKEREQKQQREKDEAERKAKEEKEKKLKMEQEAKEKEEKEKEERLKKEEEEKKKLEQEAKQKEDKEEGLKKEEEEKKKLEQEAKEKAENEKKLKKEEAAKQRAKKKAARKAADSPGVMLRGADQTTSRSVEVEVPLVSDTEAAAVELQKNKDELKEKLTEQRRRRMNSEEPSSEAEAPSQRQFERRRSRDYTAGVENGGADLPTRARRRSRTPSVEVDAGEPLNGAVEEQSWQSRTRRRSRDENSLADAPDLPPDFARKPKKDTRKMPHFCSRLTDRTTQVGSKVKLTCSVLGTPDPTIQWFYEDKPITPKTSTNYRITNMDGLVTLEIKSATLEDAGLYTCIAKNEVGEEKSAAQVKIFEGYDPQPSVPTFTRSIKDVYHSSSDELVLECRLRCPVQPEVSWHKNNMPLPNSDRFYSEVIPDPLGGGALSCRLVVGNPQVADSGHYVCKAETSSHIESTFSDIVFKGRDKPVRKSNQSSLCLSEDSLPFECKPFIMSGLDDYEVALGGTFALQVEVKGKPRPQVTWLHEQQEVPPSPKIKTFEERGIFVLKIMNASPAEAGLYTCRAVNALGISDTSSQVRVVARPGRNDHPALFVERPENTLSVAVGEDITVSFRVSGDPKPQIVWMKGTREITKHQRVMKETVNDYVRLTLSRALASDAGTYCIMARNIYGVDRSFVTVRIRQRARSLTPDITPTEATLLFRDIRDAKEVRALKDVPGPVGSVPEVTESGRNWITLTWKKPLPRDLGRAPVTAYRVDAWLVGGGATWQELGVSPINSFDAFNLKSGSEYKFRVTPRNRYGWGEPVVTNTTFMVGKRVDLPEFTHILPGQQKVLVGSDVRLECHVKGEPEPSVQWYKDGAPLDADFFGPRLRITFDGVRCVLHLKTVEDADTGRYMCEASNKAGRVSTFARMLVVTDVKILEADLKLRQGLLDDAPVTDSAPHFTMRLRDRRVQMTYPVRLTCQVIGYPLPEITWYKNTEPITIGERFNVSTSEAFHTLEIQHTLEEDSGVYSATARNAHGSISCRCRLVVDKGIRAYIAPVFIFGLEHKEVKLGGDVRLCAQVEAYPTVGITWHRDGIRLRPSRRMEMSLDHDGNVELRVANLGSRDAGVYTCTAVNEVGRAESSARVLVVAPSDFRETPSISIPDLYSKEPKFVTKPRSTSAVEGDTVIIHCEVIGDPKPEVVWLRDFLRPEIYKDAPHFRRVGDGPEYCLEIPCAKLDFTGAYSVIAKNCHGEAKAVISLQITAKGMEELSRDHHRPVTHSKVQTLPSITRSLRDRRCCDGDTVTFECGLAPTPEQPDVRWEKDGKPLVIEGDLVAEQDSAFARLTILQVYPEDEGEYTCVVRSELGKVTTSACLIVDVPEEKEALLSGQLSRPPGLLSTESTPRSTPRTTPSRSKSPSMPRRSRARSALDQDTAGANAVNKRHRLKAAPPKFYAIPHNKVVEEGATVRFQCAIAGHPTPWVTWDKDGLILTPSRRLTIKEKDDLRIVEISEVSVEDAGLYRVTLENDVGRVEASARLDVIGPVGSRRSVRAWSASPRTSPSFHRRMAQTTSARYGGRVTLACQLDGSPSPSPSWYKDGEQLVASERLRASFDGQTAQLTLDGVRVSDAGQYSCEARSEMGSIVCCGRLEVTDVPDSFPPPKFEPGLVDTNAVEGQPTQLTVRLAGPLPPDLEVKWLRQGRPLPNCEDFRYVDLGKGRFALHLADPFVEDSGLYTLEAEGLFGVVASSARLSVAPGGCSRSGCEAEDEKSNQVPECIRAVEQSAAVLANGSAARKELTNGKHKERDESPARVTQGPRDATALRGDSVTLRALYSGQPEPTVRWLRAGREIRQESGRVAITTKHGETTLTLMNITADDSGKYVVAAHNPLGSHCHFASLAVEGAPDAPSGRPTVTVTGASSAVLAWASSPYDGGRKVISYRVELRTTGGEWNVVAEDCNALSYTLRDLIPGQQYSVRVSAMNIHGFSHPGHESNPFTPAELVPRKMSTVEDEEEISDDDALTLEGRVEVVRCEHSFSSRYHTHEELGKGRFGTVFKCTKVATGQKRAAKIVRCIKAKDREQVYEEIDIMNSLRHPKLLQLEAAFETARDIILVTEYVTGGELFERVVADDFTLTERDCILFMRQICEGVLYMHSQNIVHLDLKPENIMCRTRTSHHIKLIDFGLAKRLEGDEPVRVLFGTPEFVPPEVISYEPISVASDMWSVGVICYVLLSGLSPFMGDNDAETFANTTRADFDFDDEAFDAISQDAKDFISALLVQRKEKRLTAAECLTHKWLAHQNKTKQYVTLSTDKLKKFIIRRKWQKTGNAIRALGRMANLSARRNSAAATASSGRPSVCSRLSSLNEEQPLEPAEAADTNALMSSLLSRKVRLCSARSDSGFSEATSREDSIDCPNCPPTPRTLSAGAQSAAGEKGWRLEEEAS</sequence>
<dbReference type="SMART" id="SM00406">
    <property type="entry name" value="IGv"/>
    <property type="match status" value="4"/>
</dbReference>
<evidence type="ECO:0000256" key="27">
    <source>
        <dbReference type="ARBA" id="ARBA00023180"/>
    </source>
</evidence>
<feature type="domain" description="Fibronectin type-III" evidence="34">
    <location>
        <begin position="5113"/>
        <end position="5206"/>
    </location>
</feature>
<feature type="domain" description="Fibronectin type-III" evidence="34">
    <location>
        <begin position="3940"/>
        <end position="4040"/>
    </location>
</feature>
<evidence type="ECO:0000256" key="9">
    <source>
        <dbReference type="ARBA" id="ARBA00022475"/>
    </source>
</evidence>
<feature type="compositionally biased region" description="Low complexity" evidence="31">
    <location>
        <begin position="5547"/>
        <end position="5557"/>
    </location>
</feature>
<dbReference type="GO" id="GO:0007155">
    <property type="term" value="P:cell adhesion"/>
    <property type="evidence" value="ECO:0007669"/>
    <property type="project" value="UniProtKB-KW"/>
</dbReference>
<dbReference type="GO" id="GO:0030154">
    <property type="term" value="P:cell differentiation"/>
    <property type="evidence" value="ECO:0007669"/>
    <property type="project" value="UniProtKB-ARBA"/>
</dbReference>
<dbReference type="Gene3D" id="2.60.40.10">
    <property type="entry name" value="Immunoglobulins"/>
    <property type="match status" value="22"/>
</dbReference>
<dbReference type="FunFam" id="2.60.40.10:FF:000032">
    <property type="entry name" value="palladin isoform X1"/>
    <property type="match status" value="1"/>
</dbReference>
<dbReference type="FunFam" id="2.60.40.10:FF:000557">
    <property type="entry name" value="Myosin binding protein Ha"/>
    <property type="match status" value="1"/>
</dbReference>
<dbReference type="InterPro" id="IPR013783">
    <property type="entry name" value="Ig-like_fold"/>
</dbReference>
<dbReference type="FunFam" id="2.60.40.10:FF:001452">
    <property type="entry name" value="Uncharacterized protein, isoform F"/>
    <property type="match status" value="1"/>
</dbReference>
<feature type="domain" description="Ig-like" evidence="33">
    <location>
        <begin position="326"/>
        <end position="422"/>
    </location>
</feature>
<evidence type="ECO:0000256" key="6">
    <source>
        <dbReference type="ARBA" id="ARBA00012430"/>
    </source>
</evidence>
<dbReference type="FunFam" id="2.60.40.10:FF:000069">
    <property type="entry name" value="Alpha-protein kinase 3"/>
    <property type="match status" value="1"/>
</dbReference>
<feature type="domain" description="Ig-like" evidence="33">
    <location>
        <begin position="22"/>
        <end position="112"/>
    </location>
</feature>
<feature type="domain" description="Ig-like" evidence="33">
    <location>
        <begin position="537"/>
        <end position="613"/>
    </location>
</feature>
<evidence type="ECO:0000256" key="13">
    <source>
        <dbReference type="ARBA" id="ARBA00022679"/>
    </source>
</evidence>
<feature type="region of interest" description="Disordered" evidence="31">
    <location>
        <begin position="906"/>
        <end position="1060"/>
    </location>
</feature>